<sequence>MPDPPTGLPFNGKPRKSDLDALLKKCPLPRLGGPLPERGHGLEEYQKMLRNAVVRVVIPTERYYLIPIFIILSIFQQFGERSLVCPFCHKRVFTSGRKQAMDNKMLLLESGTHK</sequence>
<dbReference type="EMBL" id="UYRT01011821">
    <property type="protein sequence ID" value="VDK51120.1"/>
    <property type="molecule type" value="Genomic_DNA"/>
</dbReference>
<gene>
    <name evidence="1" type="ORF">GPUH_LOCUS5518</name>
</gene>
<proteinExistence type="predicted"/>
<accession>A0A183D9X8</accession>
<organism evidence="3">
    <name type="scientific">Gongylonema pulchrum</name>
    <dbReference type="NCBI Taxonomy" id="637853"/>
    <lineage>
        <taxon>Eukaryota</taxon>
        <taxon>Metazoa</taxon>
        <taxon>Ecdysozoa</taxon>
        <taxon>Nematoda</taxon>
        <taxon>Chromadorea</taxon>
        <taxon>Rhabditida</taxon>
        <taxon>Spirurina</taxon>
        <taxon>Spiruromorpha</taxon>
        <taxon>Spiruroidea</taxon>
        <taxon>Gongylonematidae</taxon>
        <taxon>Gongylonema</taxon>
    </lineage>
</organism>
<dbReference type="Proteomes" id="UP000271098">
    <property type="component" value="Unassembled WGS sequence"/>
</dbReference>
<evidence type="ECO:0000313" key="1">
    <source>
        <dbReference type="EMBL" id="VDK51120.1"/>
    </source>
</evidence>
<reference evidence="1 2" key="2">
    <citation type="submission" date="2018-11" db="EMBL/GenBank/DDBJ databases">
        <authorList>
            <consortium name="Pathogen Informatics"/>
        </authorList>
    </citation>
    <scope>NUCLEOTIDE SEQUENCE [LARGE SCALE GENOMIC DNA]</scope>
</reference>
<keyword evidence="2" id="KW-1185">Reference proteome</keyword>
<dbReference type="AlphaFoldDB" id="A0A183D9X8"/>
<protein>
    <submittedName>
        <fullName evidence="3">LITAF domain-containing protein</fullName>
    </submittedName>
</protein>
<evidence type="ECO:0000313" key="2">
    <source>
        <dbReference type="Proteomes" id="UP000271098"/>
    </source>
</evidence>
<reference evidence="3" key="1">
    <citation type="submission" date="2016-06" db="UniProtKB">
        <authorList>
            <consortium name="WormBaseParasite"/>
        </authorList>
    </citation>
    <scope>IDENTIFICATION</scope>
</reference>
<dbReference type="WBParaSite" id="GPUH_0000552601-mRNA-1">
    <property type="protein sequence ID" value="GPUH_0000552601-mRNA-1"/>
    <property type="gene ID" value="GPUH_0000552601"/>
</dbReference>
<evidence type="ECO:0000313" key="3">
    <source>
        <dbReference type="WBParaSite" id="GPUH_0000552601-mRNA-1"/>
    </source>
</evidence>
<name>A0A183D9X8_9BILA</name>